<proteinExistence type="predicted"/>
<dbReference type="AlphaFoldDB" id="A0A9N9M1Y9"/>
<gene>
    <name evidence="1" type="ORF">HYALB_00009485</name>
</gene>
<evidence type="ECO:0000313" key="1">
    <source>
        <dbReference type="EMBL" id="CAG8981606.1"/>
    </source>
</evidence>
<accession>A0A9N9M1Y9</accession>
<protein>
    <submittedName>
        <fullName evidence="1">Uncharacterized protein</fullName>
    </submittedName>
</protein>
<keyword evidence="2" id="KW-1185">Reference proteome</keyword>
<organism evidence="1 2">
    <name type="scientific">Hymenoscyphus albidus</name>
    <dbReference type="NCBI Taxonomy" id="595503"/>
    <lineage>
        <taxon>Eukaryota</taxon>
        <taxon>Fungi</taxon>
        <taxon>Dikarya</taxon>
        <taxon>Ascomycota</taxon>
        <taxon>Pezizomycotina</taxon>
        <taxon>Leotiomycetes</taxon>
        <taxon>Helotiales</taxon>
        <taxon>Helotiaceae</taxon>
        <taxon>Hymenoscyphus</taxon>
    </lineage>
</organism>
<comment type="caution">
    <text evidence="1">The sequence shown here is derived from an EMBL/GenBank/DDBJ whole genome shotgun (WGS) entry which is preliminary data.</text>
</comment>
<reference evidence="1" key="1">
    <citation type="submission" date="2021-07" db="EMBL/GenBank/DDBJ databases">
        <authorList>
            <person name="Durling M."/>
        </authorList>
    </citation>
    <scope>NUCLEOTIDE SEQUENCE</scope>
</reference>
<dbReference type="EMBL" id="CAJVRM010000496">
    <property type="protein sequence ID" value="CAG8981606.1"/>
    <property type="molecule type" value="Genomic_DNA"/>
</dbReference>
<name>A0A9N9M1Y9_9HELO</name>
<dbReference type="Proteomes" id="UP000701801">
    <property type="component" value="Unassembled WGS sequence"/>
</dbReference>
<evidence type="ECO:0000313" key="2">
    <source>
        <dbReference type="Proteomes" id="UP000701801"/>
    </source>
</evidence>
<sequence>MVSMPPNLLEIQSRCLTRDVSVQEFSRQRRNEPYGWAVCFPPDGICRVRLVAQKNLSGYNASLVVDAHQKAKY</sequence>